<dbReference type="CDD" id="cd00567">
    <property type="entry name" value="ACAD"/>
    <property type="match status" value="1"/>
</dbReference>
<dbReference type="Proteomes" id="UP000540506">
    <property type="component" value="Unassembled WGS sequence"/>
</dbReference>
<feature type="domain" description="Acyl-CoA dehydrogenase/oxidase C-terminal" evidence="6">
    <location>
        <begin position="234"/>
        <end position="382"/>
    </location>
</feature>
<keyword evidence="2 5" id="KW-0285">Flavoprotein</keyword>
<keyword evidence="9" id="KW-1185">Reference proteome</keyword>
<gene>
    <name evidence="8" type="ORF">FHR34_007302</name>
</gene>
<name>A0A7W7RA23_KITKI</name>
<evidence type="ECO:0000259" key="7">
    <source>
        <dbReference type="Pfam" id="PF02770"/>
    </source>
</evidence>
<comment type="caution">
    <text evidence="8">The sequence shown here is derived from an EMBL/GenBank/DDBJ whole genome shotgun (WGS) entry which is preliminary data.</text>
</comment>
<proteinExistence type="inferred from homology"/>
<evidence type="ECO:0000256" key="3">
    <source>
        <dbReference type="ARBA" id="ARBA00022827"/>
    </source>
</evidence>
<dbReference type="SUPFAM" id="SSF56645">
    <property type="entry name" value="Acyl-CoA dehydrogenase NM domain-like"/>
    <property type="match status" value="1"/>
</dbReference>
<evidence type="ECO:0000256" key="5">
    <source>
        <dbReference type="RuleBase" id="RU362125"/>
    </source>
</evidence>
<dbReference type="GO" id="GO:0005737">
    <property type="term" value="C:cytoplasm"/>
    <property type="evidence" value="ECO:0007669"/>
    <property type="project" value="TreeGrafter"/>
</dbReference>
<evidence type="ECO:0000313" key="9">
    <source>
        <dbReference type="Proteomes" id="UP000540506"/>
    </source>
</evidence>
<dbReference type="InterPro" id="IPR009100">
    <property type="entry name" value="AcylCoA_DH/oxidase_NM_dom_sf"/>
</dbReference>
<dbReference type="RefSeq" id="WP_312897581.1">
    <property type="nucleotide sequence ID" value="NZ_JACHJV010000002.1"/>
</dbReference>
<dbReference type="InterPro" id="IPR009075">
    <property type="entry name" value="AcylCo_DH/oxidase_C"/>
</dbReference>
<dbReference type="PANTHER" id="PTHR48083:SF2">
    <property type="entry name" value="MEDIUM-CHAIN SPECIFIC ACYL-COA DEHYDROGENASE, MITOCHONDRIAL"/>
    <property type="match status" value="1"/>
</dbReference>
<evidence type="ECO:0000256" key="2">
    <source>
        <dbReference type="ARBA" id="ARBA00022630"/>
    </source>
</evidence>
<sequence>MTSLAIGPLLKRHPELETLHSRITTFLDRHLPVPLCEADERPDWLALRRHAADAGLIGIDAGPDSHGRLAQGMAMFMAGRRDCDAREVFSTGHAAMALHYGSPNLVRDTQERVIGAGQLAGVASSEPHSGSDLRGFETVLVDHGDHFTLSGSKGLISRIEEACGFVVLCKIVPAPELGRVDLRHVPLSAVWLPMDTPGILTDTAEPLGMKGWSFGHLRFVDVRLDKDLLLAGPGQGREIFDTHFSAWRLMMALVCLGAAAAAIEESVERSSRRHVGRMPLAAIPSVAARMGIAAAEVEAATTWCLSLLERIDHGDVDPAACSAAKALATDAAYQAVDVALQLHGSEGYTRTTPLEKRLRDIRGLRIADGPNDTLYSVLAHSLLQQAPQAEELPGSCQLSPA</sequence>
<evidence type="ECO:0000313" key="8">
    <source>
        <dbReference type="EMBL" id="MBB4928207.1"/>
    </source>
</evidence>
<dbReference type="InterPro" id="IPR036250">
    <property type="entry name" value="AcylCo_DH-like_C"/>
</dbReference>
<feature type="domain" description="Acyl-CoA oxidase/dehydrogenase middle" evidence="7">
    <location>
        <begin position="122"/>
        <end position="222"/>
    </location>
</feature>
<dbReference type="SUPFAM" id="SSF47203">
    <property type="entry name" value="Acyl-CoA dehydrogenase C-terminal domain-like"/>
    <property type="match status" value="1"/>
</dbReference>
<dbReference type="GO" id="GO:0033539">
    <property type="term" value="P:fatty acid beta-oxidation using acyl-CoA dehydrogenase"/>
    <property type="evidence" value="ECO:0007669"/>
    <property type="project" value="TreeGrafter"/>
</dbReference>
<dbReference type="InterPro" id="IPR046373">
    <property type="entry name" value="Acyl-CoA_Oxase/DH_mid-dom_sf"/>
</dbReference>
<dbReference type="EC" id="1.3.99.-" evidence="8"/>
<protein>
    <submittedName>
        <fullName evidence="8">Cyclohexanecarboxyl-CoA dehydrogenase</fullName>
        <ecNumber evidence="8">1.3.99.-</ecNumber>
    </submittedName>
</protein>
<dbReference type="Gene3D" id="2.40.110.10">
    <property type="entry name" value="Butyryl-CoA Dehydrogenase, subunit A, domain 2"/>
    <property type="match status" value="1"/>
</dbReference>
<dbReference type="Gene3D" id="1.20.140.10">
    <property type="entry name" value="Butyryl-CoA Dehydrogenase, subunit A, domain 3"/>
    <property type="match status" value="1"/>
</dbReference>
<dbReference type="InterPro" id="IPR006091">
    <property type="entry name" value="Acyl-CoA_Oxase/DH_mid-dom"/>
</dbReference>
<organism evidence="8 9">
    <name type="scientific">Kitasatospora kifunensis</name>
    <name type="common">Streptomyces kifunensis</name>
    <dbReference type="NCBI Taxonomy" id="58351"/>
    <lineage>
        <taxon>Bacteria</taxon>
        <taxon>Bacillati</taxon>
        <taxon>Actinomycetota</taxon>
        <taxon>Actinomycetes</taxon>
        <taxon>Kitasatosporales</taxon>
        <taxon>Streptomycetaceae</taxon>
        <taxon>Kitasatospora</taxon>
    </lineage>
</organism>
<comment type="similarity">
    <text evidence="1 5">Belongs to the acyl-CoA dehydrogenase family.</text>
</comment>
<dbReference type="Pfam" id="PF00441">
    <property type="entry name" value="Acyl-CoA_dh_1"/>
    <property type="match status" value="1"/>
</dbReference>
<dbReference type="AlphaFoldDB" id="A0A7W7RA23"/>
<keyword evidence="4 5" id="KW-0560">Oxidoreductase</keyword>
<dbReference type="EMBL" id="JACHJV010000002">
    <property type="protein sequence ID" value="MBB4928207.1"/>
    <property type="molecule type" value="Genomic_DNA"/>
</dbReference>
<evidence type="ECO:0000256" key="4">
    <source>
        <dbReference type="ARBA" id="ARBA00023002"/>
    </source>
</evidence>
<dbReference type="PANTHER" id="PTHR48083">
    <property type="entry name" value="MEDIUM-CHAIN SPECIFIC ACYL-COA DEHYDROGENASE, MITOCHONDRIAL-RELATED"/>
    <property type="match status" value="1"/>
</dbReference>
<evidence type="ECO:0000259" key="6">
    <source>
        <dbReference type="Pfam" id="PF00441"/>
    </source>
</evidence>
<comment type="cofactor">
    <cofactor evidence="5">
        <name>FAD</name>
        <dbReference type="ChEBI" id="CHEBI:57692"/>
    </cofactor>
</comment>
<dbReference type="Pfam" id="PF02770">
    <property type="entry name" value="Acyl-CoA_dh_M"/>
    <property type="match status" value="1"/>
</dbReference>
<keyword evidence="3 5" id="KW-0274">FAD</keyword>
<dbReference type="InterPro" id="IPR050741">
    <property type="entry name" value="Acyl-CoA_dehydrogenase"/>
</dbReference>
<dbReference type="GO" id="GO:0003995">
    <property type="term" value="F:acyl-CoA dehydrogenase activity"/>
    <property type="evidence" value="ECO:0007669"/>
    <property type="project" value="TreeGrafter"/>
</dbReference>
<accession>A0A7W7RA23</accession>
<reference evidence="8 9" key="1">
    <citation type="submission" date="2020-08" db="EMBL/GenBank/DDBJ databases">
        <title>Sequencing the genomes of 1000 actinobacteria strains.</title>
        <authorList>
            <person name="Klenk H.-P."/>
        </authorList>
    </citation>
    <scope>NUCLEOTIDE SEQUENCE [LARGE SCALE GENOMIC DNA]</scope>
    <source>
        <strain evidence="8 9">DSM 41654</strain>
    </source>
</reference>
<evidence type="ECO:0000256" key="1">
    <source>
        <dbReference type="ARBA" id="ARBA00009347"/>
    </source>
</evidence>